<organism evidence="2 3">
    <name type="scientific">Solimonas aquatica</name>
    <dbReference type="NCBI Taxonomy" id="489703"/>
    <lineage>
        <taxon>Bacteria</taxon>
        <taxon>Pseudomonadati</taxon>
        <taxon>Pseudomonadota</taxon>
        <taxon>Gammaproteobacteria</taxon>
        <taxon>Nevskiales</taxon>
        <taxon>Nevskiaceae</taxon>
        <taxon>Solimonas</taxon>
    </lineage>
</organism>
<protein>
    <submittedName>
        <fullName evidence="2">Integrase core domain-containing protein</fullName>
    </submittedName>
</protein>
<dbReference type="GO" id="GO:0003676">
    <property type="term" value="F:nucleic acid binding"/>
    <property type="evidence" value="ECO:0007669"/>
    <property type="project" value="InterPro"/>
</dbReference>
<sequence>MTSKLIRAWLPKVGANTLYIEPGSPWENGYCESFNGKLRDELLNGEIFYSLKEARVVIEQWRRHYNTKRPHSSLGYRPPAPQAWSALPAIYEQPTAMQ</sequence>
<dbReference type="InterPro" id="IPR036397">
    <property type="entry name" value="RNaseH_sf"/>
</dbReference>
<evidence type="ECO:0000313" key="2">
    <source>
        <dbReference type="EMBL" id="SEP74435.1"/>
    </source>
</evidence>
<dbReference type="PROSITE" id="PS50994">
    <property type="entry name" value="INTEGRASE"/>
    <property type="match status" value="1"/>
</dbReference>
<dbReference type="STRING" id="489703.SAMN04488038_101357"/>
<dbReference type="GO" id="GO:0015074">
    <property type="term" value="P:DNA integration"/>
    <property type="evidence" value="ECO:0007669"/>
    <property type="project" value="InterPro"/>
</dbReference>
<dbReference type="PANTHER" id="PTHR47515:SF1">
    <property type="entry name" value="BLR2054 PROTEIN"/>
    <property type="match status" value="1"/>
</dbReference>
<reference evidence="2 3" key="1">
    <citation type="submission" date="2016-10" db="EMBL/GenBank/DDBJ databases">
        <authorList>
            <person name="de Groot N.N."/>
        </authorList>
    </citation>
    <scope>NUCLEOTIDE SEQUENCE [LARGE SCALE GENOMIC DNA]</scope>
    <source>
        <strain evidence="2 3">DSM 25927</strain>
    </source>
</reference>
<dbReference type="AlphaFoldDB" id="A0A1H9ACT7"/>
<name>A0A1H9ACT7_9GAMM</name>
<dbReference type="PANTHER" id="PTHR47515">
    <property type="entry name" value="LOW CALCIUM RESPONSE LOCUS PROTEIN T"/>
    <property type="match status" value="1"/>
</dbReference>
<dbReference type="SUPFAM" id="SSF53098">
    <property type="entry name" value="Ribonuclease H-like"/>
    <property type="match status" value="1"/>
</dbReference>
<proteinExistence type="predicted"/>
<dbReference type="Gene3D" id="3.30.420.10">
    <property type="entry name" value="Ribonuclease H-like superfamily/Ribonuclease H"/>
    <property type="match status" value="1"/>
</dbReference>
<dbReference type="EMBL" id="FOFS01000001">
    <property type="protein sequence ID" value="SEP74435.1"/>
    <property type="molecule type" value="Genomic_DNA"/>
</dbReference>
<gene>
    <name evidence="2" type="ORF">SAMN04488038_101357</name>
</gene>
<dbReference type="InterPro" id="IPR012337">
    <property type="entry name" value="RNaseH-like_sf"/>
</dbReference>
<evidence type="ECO:0000313" key="3">
    <source>
        <dbReference type="Proteomes" id="UP000199233"/>
    </source>
</evidence>
<evidence type="ECO:0000259" key="1">
    <source>
        <dbReference type="PROSITE" id="PS50994"/>
    </source>
</evidence>
<dbReference type="Proteomes" id="UP000199233">
    <property type="component" value="Unassembled WGS sequence"/>
</dbReference>
<feature type="domain" description="Integrase catalytic" evidence="1">
    <location>
        <begin position="1"/>
        <end position="86"/>
    </location>
</feature>
<dbReference type="InterPro" id="IPR001584">
    <property type="entry name" value="Integrase_cat-core"/>
</dbReference>
<accession>A0A1H9ACT7</accession>
<keyword evidence="3" id="KW-1185">Reference proteome</keyword>
<dbReference type="Pfam" id="PF13683">
    <property type="entry name" value="rve_3"/>
    <property type="match status" value="1"/>
</dbReference>